<dbReference type="AlphaFoldDB" id="A0A0F3HRD2"/>
<name>A0A0F3HRD2_9STRE</name>
<accession>A0A0F3HRD2</accession>
<keyword evidence="1" id="KW-0812">Transmembrane</keyword>
<protein>
    <recommendedName>
        <fullName evidence="4">Phage protein</fullName>
    </recommendedName>
</protein>
<proteinExistence type="predicted"/>
<evidence type="ECO:0000256" key="1">
    <source>
        <dbReference type="SAM" id="Phobius"/>
    </source>
</evidence>
<comment type="caution">
    <text evidence="2">The sequence shown here is derived from an EMBL/GenBank/DDBJ whole genome shotgun (WGS) entry which is preliminary data.</text>
</comment>
<feature type="transmembrane region" description="Helical" evidence="1">
    <location>
        <begin position="16"/>
        <end position="36"/>
    </location>
</feature>
<keyword evidence="1" id="KW-1133">Transmembrane helix</keyword>
<evidence type="ECO:0008006" key="4">
    <source>
        <dbReference type="Google" id="ProtNLM"/>
    </source>
</evidence>
<evidence type="ECO:0000313" key="2">
    <source>
        <dbReference type="EMBL" id="KJU95508.1"/>
    </source>
</evidence>
<gene>
    <name evidence="2" type="ORF">TZ96_00266</name>
</gene>
<dbReference type="PATRIC" id="fig|28037.218.peg.260"/>
<evidence type="ECO:0000313" key="3">
    <source>
        <dbReference type="Proteomes" id="UP000033405"/>
    </source>
</evidence>
<reference evidence="2 3" key="1">
    <citation type="submission" date="2015-02" db="EMBL/GenBank/DDBJ databases">
        <title>Evolution of amylase-binding proteins of oral streptococcal species.</title>
        <authorList>
            <person name="Haase E.M."/>
        </authorList>
    </citation>
    <scope>NUCLEOTIDE SEQUENCE [LARGE SCALE GENOMIC DNA]</scope>
    <source>
        <strain evidence="2 3">UC6950A</strain>
    </source>
</reference>
<dbReference type="EMBL" id="JYOV01000003">
    <property type="protein sequence ID" value="KJU95508.1"/>
    <property type="molecule type" value="Genomic_DNA"/>
</dbReference>
<organism evidence="2 3">
    <name type="scientific">Streptococcus infantis</name>
    <dbReference type="NCBI Taxonomy" id="68892"/>
    <lineage>
        <taxon>Bacteria</taxon>
        <taxon>Bacillati</taxon>
        <taxon>Bacillota</taxon>
        <taxon>Bacilli</taxon>
        <taxon>Lactobacillales</taxon>
        <taxon>Streptococcaceae</taxon>
        <taxon>Streptococcus</taxon>
    </lineage>
</organism>
<dbReference type="Proteomes" id="UP000033405">
    <property type="component" value="Unassembled WGS sequence"/>
</dbReference>
<sequence>MWQRQKARTIKRGTSLFLWFHCYLTQSIWVFLYRGIFERMEVIKSITIETFIKPMKNKNISHGIAELDGRKLEIDLDNLYITFERDRFDLARIPGTKGGNRYFFLCPICGKRCRKLYKRLLLYGCGSCQKIHKSTLNRSKTDCQYYWERALREARKVEPGWSPKRGGYMFDGFPERPKYMKRDKYYKHYQKFVYYTRKGDKFWLNGLSNLK</sequence>
<keyword evidence="1" id="KW-0472">Membrane</keyword>